<dbReference type="Pfam" id="PF08240">
    <property type="entry name" value="ADH_N"/>
    <property type="match status" value="1"/>
</dbReference>
<dbReference type="SMART" id="SM00829">
    <property type="entry name" value="PKS_ER"/>
    <property type="match status" value="1"/>
</dbReference>
<name>A0ABT5ZP38_9ACTN</name>
<dbReference type="RefSeq" id="WP_276094620.1">
    <property type="nucleotide sequence ID" value="NZ_JARJBC010000012.1"/>
</dbReference>
<evidence type="ECO:0000313" key="2">
    <source>
        <dbReference type="EMBL" id="MDF3291426.1"/>
    </source>
</evidence>
<dbReference type="InterPro" id="IPR052711">
    <property type="entry name" value="Zinc_ADH-like"/>
</dbReference>
<dbReference type="EMBL" id="JARJBC010000012">
    <property type="protein sequence ID" value="MDF3291426.1"/>
    <property type="molecule type" value="Genomic_DNA"/>
</dbReference>
<feature type="domain" description="Enoyl reductase (ER)" evidence="1">
    <location>
        <begin position="13"/>
        <end position="334"/>
    </location>
</feature>
<proteinExistence type="predicted"/>
<dbReference type="InterPro" id="IPR011032">
    <property type="entry name" value="GroES-like_sf"/>
</dbReference>
<comment type="caution">
    <text evidence="2">The sequence shown here is derived from an EMBL/GenBank/DDBJ whole genome shotgun (WGS) entry which is preliminary data.</text>
</comment>
<dbReference type="Pfam" id="PF00107">
    <property type="entry name" value="ADH_zinc_N"/>
    <property type="match status" value="1"/>
</dbReference>
<dbReference type="SUPFAM" id="SSF50129">
    <property type="entry name" value="GroES-like"/>
    <property type="match status" value="1"/>
</dbReference>
<dbReference type="InterPro" id="IPR036291">
    <property type="entry name" value="NAD(P)-bd_dom_sf"/>
</dbReference>
<dbReference type="Gene3D" id="3.40.50.720">
    <property type="entry name" value="NAD(P)-binding Rossmann-like Domain"/>
    <property type="match status" value="1"/>
</dbReference>
<dbReference type="Gene3D" id="3.90.180.10">
    <property type="entry name" value="Medium-chain alcohol dehydrogenases, catalytic domain"/>
    <property type="match status" value="1"/>
</dbReference>
<protein>
    <submittedName>
        <fullName evidence="2">NAD(P)-dependent alcohol dehydrogenase</fullName>
    </submittedName>
</protein>
<evidence type="ECO:0000313" key="3">
    <source>
        <dbReference type="Proteomes" id="UP001216579"/>
    </source>
</evidence>
<dbReference type="SUPFAM" id="SSF51735">
    <property type="entry name" value="NAD(P)-binding Rossmann-fold domains"/>
    <property type="match status" value="1"/>
</dbReference>
<gene>
    <name evidence="2" type="ORF">P3G67_19725</name>
</gene>
<accession>A0ABT5ZP38</accession>
<keyword evidence="3" id="KW-1185">Reference proteome</keyword>
<organism evidence="2 3">
    <name type="scientific">Streptomyces silvisoli</name>
    <dbReference type="NCBI Taxonomy" id="3034235"/>
    <lineage>
        <taxon>Bacteria</taxon>
        <taxon>Bacillati</taxon>
        <taxon>Actinomycetota</taxon>
        <taxon>Actinomycetes</taxon>
        <taxon>Kitasatosporales</taxon>
        <taxon>Streptomycetaceae</taxon>
        <taxon>Streptomyces</taxon>
    </lineage>
</organism>
<dbReference type="CDD" id="cd08276">
    <property type="entry name" value="MDR7"/>
    <property type="match status" value="1"/>
</dbReference>
<evidence type="ECO:0000259" key="1">
    <source>
        <dbReference type="SMART" id="SM00829"/>
    </source>
</evidence>
<dbReference type="PANTHER" id="PTHR45033:SF2">
    <property type="entry name" value="ZINC-TYPE ALCOHOL DEHYDROGENASE-LIKE PROTEIN C1773.06C"/>
    <property type="match status" value="1"/>
</dbReference>
<dbReference type="InterPro" id="IPR013149">
    <property type="entry name" value="ADH-like_C"/>
</dbReference>
<dbReference type="InterPro" id="IPR020843">
    <property type="entry name" value="ER"/>
</dbReference>
<dbReference type="InterPro" id="IPR013154">
    <property type="entry name" value="ADH-like_N"/>
</dbReference>
<dbReference type="PANTHER" id="PTHR45033">
    <property type="match status" value="1"/>
</dbReference>
<reference evidence="2 3" key="1">
    <citation type="submission" date="2023-03" db="EMBL/GenBank/DDBJ databases">
        <title>Draft genome sequence of Streptomyces sp. RB6PN23 isolated from peat swamp forest in Thailand.</title>
        <authorList>
            <person name="Klaysubun C."/>
            <person name="Duangmal K."/>
        </authorList>
    </citation>
    <scope>NUCLEOTIDE SEQUENCE [LARGE SCALE GENOMIC DNA]</scope>
    <source>
        <strain evidence="2 3">RB6PN23</strain>
    </source>
</reference>
<sequence>MRTSYYHLPHFTGVDSLRLDERDLRAPGPREVLVRMRAWSLNYRDLMIADDVYGRTLKPGVVPLSDGAGEVVETGAEATRWRPGDRVVSVFMPGWLCGPPTAEKTSGALGATTDGVLSQYVVFDQDAIVAAPSHLDFAEAATLPCAAVTAWHAVAVRGRSAPGQTVLTMGSGGVSLFALRFAALAGARVIATSSSDAKLERLRQLGATDGVNYSRTPQWGAVVSELTGGGVDHVVEVGGAGTLPQSITAVRTGGRISLIGVLAEGSGIDPAPVLRKGLTLQGMFVGSREMFEQMNRAIEQHRLRPVIDSAFPFSDTLAAYRHFQRRGHFGKVVITDE</sequence>
<dbReference type="Proteomes" id="UP001216579">
    <property type="component" value="Unassembled WGS sequence"/>
</dbReference>